<feature type="coiled-coil region" evidence="1">
    <location>
        <begin position="77"/>
        <end position="104"/>
    </location>
</feature>
<accession>A0A9W9JI43</accession>
<gene>
    <name evidence="2" type="ORF">N7449_007892</name>
</gene>
<dbReference type="Proteomes" id="UP001150942">
    <property type="component" value="Unassembled WGS sequence"/>
</dbReference>
<evidence type="ECO:0000313" key="2">
    <source>
        <dbReference type="EMBL" id="KAJ5197413.1"/>
    </source>
</evidence>
<sequence length="152" mass="17237">MPSIFGKKTKTPAPSMFDGGNFKPAKGYSSNNYRIECQNVEYDRCTFVDVMVTEMTLRGLIQHYDRVEKKLEKPVYIPGDKSNVQQWEEELQHLQKEILLKQHELYKNEAFLPHQPLKQMIQRGIVAPSWSKTVPEEGVAAVEAVGAASAAI</sequence>
<keyword evidence="1" id="KW-0175">Coiled coil</keyword>
<dbReference type="OrthoDB" id="4366447at2759"/>
<evidence type="ECO:0000313" key="3">
    <source>
        <dbReference type="Proteomes" id="UP001150942"/>
    </source>
</evidence>
<reference evidence="2" key="1">
    <citation type="submission" date="2022-11" db="EMBL/GenBank/DDBJ databases">
        <authorList>
            <person name="Petersen C."/>
        </authorList>
    </citation>
    <scope>NUCLEOTIDE SEQUENCE</scope>
    <source>
        <strain evidence="2">IBT 20477</strain>
    </source>
</reference>
<dbReference type="AlphaFoldDB" id="A0A9W9JI43"/>
<keyword evidence="3" id="KW-1185">Reference proteome</keyword>
<proteinExistence type="predicted"/>
<organism evidence="2 3">
    <name type="scientific">Penicillium cf. viridicatum</name>
    <dbReference type="NCBI Taxonomy" id="2972119"/>
    <lineage>
        <taxon>Eukaryota</taxon>
        <taxon>Fungi</taxon>
        <taxon>Dikarya</taxon>
        <taxon>Ascomycota</taxon>
        <taxon>Pezizomycotina</taxon>
        <taxon>Eurotiomycetes</taxon>
        <taxon>Eurotiomycetidae</taxon>
        <taxon>Eurotiales</taxon>
        <taxon>Aspergillaceae</taxon>
        <taxon>Penicillium</taxon>
    </lineage>
</organism>
<name>A0A9W9JI43_9EURO</name>
<comment type="caution">
    <text evidence="2">The sequence shown here is derived from an EMBL/GenBank/DDBJ whole genome shotgun (WGS) entry which is preliminary data.</text>
</comment>
<dbReference type="EMBL" id="JAPQKQ010000005">
    <property type="protein sequence ID" value="KAJ5197413.1"/>
    <property type="molecule type" value="Genomic_DNA"/>
</dbReference>
<protein>
    <submittedName>
        <fullName evidence="2">Uncharacterized protein</fullName>
    </submittedName>
</protein>
<evidence type="ECO:0000256" key="1">
    <source>
        <dbReference type="SAM" id="Coils"/>
    </source>
</evidence>
<reference evidence="2" key="2">
    <citation type="journal article" date="2023" name="IMA Fungus">
        <title>Comparative genomic study of the Penicillium genus elucidates a diverse pangenome and 15 lateral gene transfer events.</title>
        <authorList>
            <person name="Petersen C."/>
            <person name="Sorensen T."/>
            <person name="Nielsen M.R."/>
            <person name="Sondergaard T.E."/>
            <person name="Sorensen J.L."/>
            <person name="Fitzpatrick D.A."/>
            <person name="Frisvad J.C."/>
            <person name="Nielsen K.L."/>
        </authorList>
    </citation>
    <scope>NUCLEOTIDE SEQUENCE</scope>
    <source>
        <strain evidence="2">IBT 20477</strain>
    </source>
</reference>